<feature type="region of interest" description="Disordered" evidence="1">
    <location>
        <begin position="250"/>
        <end position="281"/>
    </location>
</feature>
<keyword evidence="3" id="KW-1185">Reference proteome</keyword>
<protein>
    <submittedName>
        <fullName evidence="2">Uncharacterized protein</fullName>
    </submittedName>
</protein>
<feature type="compositionally biased region" description="Polar residues" evidence="1">
    <location>
        <begin position="223"/>
        <end position="233"/>
    </location>
</feature>
<gene>
    <name evidence="2" type="ORF">BP5796_00411</name>
</gene>
<feature type="region of interest" description="Disordered" evidence="1">
    <location>
        <begin position="1"/>
        <end position="31"/>
    </location>
</feature>
<feature type="region of interest" description="Disordered" evidence="1">
    <location>
        <begin position="337"/>
        <end position="357"/>
    </location>
</feature>
<evidence type="ECO:0000313" key="3">
    <source>
        <dbReference type="Proteomes" id="UP000256328"/>
    </source>
</evidence>
<dbReference type="OrthoDB" id="10328747at2759"/>
<comment type="caution">
    <text evidence="2">The sequence shown here is derived from an EMBL/GenBank/DDBJ whole genome shotgun (WGS) entry which is preliminary data.</text>
</comment>
<sequence>MFPTFEPRRRAVSYHGGERHDRELEDRTEQDERRKKIDDLIYNLDSPTRGERAAAIEELSSMLEEPIGYFHHARITDALCVCTTLTAAQGRRFAMECIEASTNVIKEERLQFGTNARQVFDDFIARATEELTLALQNEEGVDKDRALKEANRYKVGNTLTEGFSTHGLSELAEDEDEEEEGGGGYEMSQAMDTDDNLLIHTEEDLHDENADDASLSDSSTLSELGTISTPSPIDSVHTTHIATALVPTSSPAVQAAGPSSSDHSLENRITTSSPDAPSAHQFHTSLSISHDGDWEYEHTPRVNVILQSVFELLMRTGDLEGMRIVLMGFASERGITGVTGLHDDGQESPGEYSEEDE</sequence>
<evidence type="ECO:0000313" key="2">
    <source>
        <dbReference type="EMBL" id="RDW94648.1"/>
    </source>
</evidence>
<evidence type="ECO:0000256" key="1">
    <source>
        <dbReference type="SAM" id="MobiDB-lite"/>
    </source>
</evidence>
<accession>A0A3D8T9G1</accession>
<name>A0A3D8T9G1_9HELO</name>
<feature type="region of interest" description="Disordered" evidence="1">
    <location>
        <begin position="207"/>
        <end position="233"/>
    </location>
</feature>
<dbReference type="EMBL" id="PDLN01000001">
    <property type="protein sequence ID" value="RDW94648.1"/>
    <property type="molecule type" value="Genomic_DNA"/>
</dbReference>
<reference evidence="2 3" key="1">
    <citation type="journal article" date="2018" name="IMA Fungus">
        <title>IMA Genome-F 9: Draft genome sequence of Annulohypoxylon stygium, Aspergillus mulundensis, Berkeleyomyces basicola (syn. Thielaviopsis basicola), Ceratocystis smalleyi, two Cercospora beticola strains, Coleophoma cylindrospora, Fusarium fracticaudum, Phialophora cf. hyalina, and Morchella septimelata.</title>
        <authorList>
            <person name="Wingfield B.D."/>
            <person name="Bills G.F."/>
            <person name="Dong Y."/>
            <person name="Huang W."/>
            <person name="Nel W.J."/>
            <person name="Swalarsk-Parry B.S."/>
            <person name="Vaghefi N."/>
            <person name="Wilken P.M."/>
            <person name="An Z."/>
            <person name="de Beer Z.W."/>
            <person name="De Vos L."/>
            <person name="Chen L."/>
            <person name="Duong T.A."/>
            <person name="Gao Y."/>
            <person name="Hammerbacher A."/>
            <person name="Kikkert J.R."/>
            <person name="Li Y."/>
            <person name="Li H."/>
            <person name="Li K."/>
            <person name="Li Q."/>
            <person name="Liu X."/>
            <person name="Ma X."/>
            <person name="Naidoo K."/>
            <person name="Pethybridge S.J."/>
            <person name="Sun J."/>
            <person name="Steenkamp E.T."/>
            <person name="van der Nest M.A."/>
            <person name="van Wyk S."/>
            <person name="Wingfield M.J."/>
            <person name="Xiong C."/>
            <person name="Yue Q."/>
            <person name="Zhang X."/>
        </authorList>
    </citation>
    <scope>NUCLEOTIDE SEQUENCE [LARGE SCALE GENOMIC DNA]</scope>
    <source>
        <strain evidence="2 3">BP5796</strain>
    </source>
</reference>
<feature type="region of interest" description="Disordered" evidence="1">
    <location>
        <begin position="164"/>
        <end position="189"/>
    </location>
</feature>
<proteinExistence type="predicted"/>
<feature type="compositionally biased region" description="Acidic residues" evidence="1">
    <location>
        <begin position="171"/>
        <end position="181"/>
    </location>
</feature>
<dbReference type="AlphaFoldDB" id="A0A3D8T9G1"/>
<feature type="compositionally biased region" description="Low complexity" evidence="1">
    <location>
        <begin position="212"/>
        <end position="222"/>
    </location>
</feature>
<feature type="compositionally biased region" description="Basic and acidic residues" evidence="1">
    <location>
        <begin position="16"/>
        <end position="31"/>
    </location>
</feature>
<organism evidence="2 3">
    <name type="scientific">Coleophoma crateriformis</name>
    <dbReference type="NCBI Taxonomy" id="565419"/>
    <lineage>
        <taxon>Eukaryota</taxon>
        <taxon>Fungi</taxon>
        <taxon>Dikarya</taxon>
        <taxon>Ascomycota</taxon>
        <taxon>Pezizomycotina</taxon>
        <taxon>Leotiomycetes</taxon>
        <taxon>Helotiales</taxon>
        <taxon>Dermateaceae</taxon>
        <taxon>Coleophoma</taxon>
    </lineage>
</organism>
<dbReference type="Proteomes" id="UP000256328">
    <property type="component" value="Unassembled WGS sequence"/>
</dbReference>